<reference evidence="3" key="1">
    <citation type="submission" date="2017-05" db="EMBL/GenBank/DDBJ databases">
        <authorList>
            <person name="Rodrigo-Torres L."/>
            <person name="Arahal R. D."/>
            <person name="Lucena T."/>
        </authorList>
    </citation>
    <scope>NUCLEOTIDE SEQUENCE [LARGE SCALE GENOMIC DNA]</scope>
    <source>
        <strain evidence="3">CECT 8715</strain>
    </source>
</reference>
<dbReference type="EMBL" id="FXYG01000004">
    <property type="protein sequence ID" value="SMX48259.1"/>
    <property type="molecule type" value="Genomic_DNA"/>
</dbReference>
<dbReference type="RefSeq" id="WP_093964864.1">
    <property type="nucleotide sequence ID" value="NZ_FXYG01000004.1"/>
</dbReference>
<dbReference type="InterPro" id="IPR008523">
    <property type="entry name" value="DUF805"/>
</dbReference>
<gene>
    <name evidence="2" type="primary">yhaH_2</name>
    <name evidence="2" type="ORF">RUA8715_03404</name>
</gene>
<dbReference type="PANTHER" id="PTHR34980">
    <property type="entry name" value="INNER MEMBRANE PROTEIN-RELATED-RELATED"/>
    <property type="match status" value="1"/>
</dbReference>
<dbReference type="Proteomes" id="UP000202485">
    <property type="component" value="Unassembled WGS sequence"/>
</dbReference>
<dbReference type="GO" id="GO:0005886">
    <property type="term" value="C:plasma membrane"/>
    <property type="evidence" value="ECO:0007669"/>
    <property type="project" value="TreeGrafter"/>
</dbReference>
<accession>A0A238KZQ4</accession>
<organism evidence="2 3">
    <name type="scientific">Ruegeria arenilitoris</name>
    <dbReference type="NCBI Taxonomy" id="1173585"/>
    <lineage>
        <taxon>Bacteria</taxon>
        <taxon>Pseudomonadati</taxon>
        <taxon>Pseudomonadota</taxon>
        <taxon>Alphaproteobacteria</taxon>
        <taxon>Rhodobacterales</taxon>
        <taxon>Roseobacteraceae</taxon>
        <taxon>Ruegeria</taxon>
    </lineage>
</organism>
<feature type="transmembrane region" description="Helical" evidence="1">
    <location>
        <begin position="65"/>
        <end position="83"/>
    </location>
</feature>
<dbReference type="AlphaFoldDB" id="A0A238KZQ4"/>
<proteinExistence type="predicted"/>
<protein>
    <submittedName>
        <fullName evidence="2">Inner membrane protein YhaH</fullName>
    </submittedName>
</protein>
<evidence type="ECO:0000256" key="1">
    <source>
        <dbReference type="SAM" id="Phobius"/>
    </source>
</evidence>
<dbReference type="GeneID" id="57466038"/>
<keyword evidence="1" id="KW-0812">Transmembrane</keyword>
<feature type="transmembrane region" description="Helical" evidence="1">
    <location>
        <begin position="95"/>
        <end position="114"/>
    </location>
</feature>
<sequence length="129" mass="14185">MEQMSHAVRTVLSKYATFQGRASRSEFWWWVLAIFLVLVVTQLIDGAVVAPLLGFDAFASEAGQPLSWLVSLGVILPNIAVGVRRLHDTGRSGWWILIGLIPLIGTLILLYFYIQPSEQAENAYGAAPA</sequence>
<name>A0A238KZQ4_9RHOB</name>
<evidence type="ECO:0000313" key="3">
    <source>
        <dbReference type="Proteomes" id="UP000202485"/>
    </source>
</evidence>
<evidence type="ECO:0000313" key="2">
    <source>
        <dbReference type="EMBL" id="SMX48259.1"/>
    </source>
</evidence>
<feature type="transmembrane region" description="Helical" evidence="1">
    <location>
        <begin position="27"/>
        <end position="53"/>
    </location>
</feature>
<dbReference type="OrthoDB" id="9812349at2"/>
<keyword evidence="3" id="KW-1185">Reference proteome</keyword>
<keyword evidence="1" id="KW-1133">Transmembrane helix</keyword>
<dbReference type="Pfam" id="PF05656">
    <property type="entry name" value="DUF805"/>
    <property type="match status" value="1"/>
</dbReference>
<keyword evidence="1" id="KW-0472">Membrane</keyword>
<dbReference type="PANTHER" id="PTHR34980:SF2">
    <property type="entry name" value="INNER MEMBRANE PROTEIN YHAH-RELATED"/>
    <property type="match status" value="1"/>
</dbReference>